<dbReference type="Gene3D" id="3.40.50.300">
    <property type="entry name" value="P-loop containing nucleotide triphosphate hydrolases"/>
    <property type="match status" value="1"/>
</dbReference>
<dbReference type="InterPro" id="IPR002611">
    <property type="entry name" value="IstB_ATP-bd"/>
</dbReference>
<evidence type="ECO:0000313" key="3">
    <source>
        <dbReference type="Proteomes" id="UP001500305"/>
    </source>
</evidence>
<dbReference type="Proteomes" id="UP001500305">
    <property type="component" value="Unassembled WGS sequence"/>
</dbReference>
<dbReference type="PANTHER" id="PTHR30050:SF4">
    <property type="entry name" value="ATP-BINDING PROTEIN RV3427C IN INSERTION SEQUENCE-RELATED"/>
    <property type="match status" value="1"/>
</dbReference>
<evidence type="ECO:0000259" key="1">
    <source>
        <dbReference type="Pfam" id="PF01695"/>
    </source>
</evidence>
<accession>A0ABP5RMC3</accession>
<keyword evidence="3" id="KW-1185">Reference proteome</keyword>
<comment type="caution">
    <text evidence="2">The sequence shown here is derived from an EMBL/GenBank/DDBJ whole genome shotgun (WGS) entry which is preliminary data.</text>
</comment>
<dbReference type="InterPro" id="IPR027417">
    <property type="entry name" value="P-loop_NTPase"/>
</dbReference>
<reference evidence="3" key="1">
    <citation type="journal article" date="2019" name="Int. J. Syst. Evol. Microbiol.">
        <title>The Global Catalogue of Microorganisms (GCM) 10K type strain sequencing project: providing services to taxonomists for standard genome sequencing and annotation.</title>
        <authorList>
            <consortium name="The Broad Institute Genomics Platform"/>
            <consortium name="The Broad Institute Genome Sequencing Center for Infectious Disease"/>
            <person name="Wu L."/>
            <person name="Ma J."/>
        </authorList>
    </citation>
    <scope>NUCLEOTIDE SEQUENCE [LARGE SCALE GENOMIC DNA]</scope>
    <source>
        <strain evidence="3">JCM 7356</strain>
    </source>
</reference>
<name>A0ABP5RMC3_9ACTN</name>
<gene>
    <name evidence="2" type="ORF">GCM10010430_60080</name>
</gene>
<evidence type="ECO:0000313" key="2">
    <source>
        <dbReference type="EMBL" id="GAA2266931.1"/>
    </source>
</evidence>
<protein>
    <recommendedName>
        <fullName evidence="1">IstB-like ATP-binding domain-containing protein</fullName>
    </recommendedName>
</protein>
<dbReference type="RefSeq" id="WP_344639664.1">
    <property type="nucleotide sequence ID" value="NZ_BAAATR010000034.1"/>
</dbReference>
<dbReference type="PANTHER" id="PTHR30050">
    <property type="entry name" value="CHROMOSOMAL REPLICATION INITIATOR PROTEIN DNAA"/>
    <property type="match status" value="1"/>
</dbReference>
<dbReference type="SUPFAM" id="SSF52540">
    <property type="entry name" value="P-loop containing nucleoside triphosphate hydrolases"/>
    <property type="match status" value="1"/>
</dbReference>
<feature type="domain" description="IstB-like ATP-binding" evidence="1">
    <location>
        <begin position="90"/>
        <end position="211"/>
    </location>
</feature>
<dbReference type="Pfam" id="PF01695">
    <property type="entry name" value="IstB_IS21"/>
    <property type="match status" value="1"/>
</dbReference>
<dbReference type="EMBL" id="BAAATR010000034">
    <property type="protein sequence ID" value="GAA2266931.1"/>
    <property type="molecule type" value="Genomic_DNA"/>
</dbReference>
<proteinExistence type="predicted"/>
<organism evidence="2 3">
    <name type="scientific">Kitasatospora cystarginea</name>
    <dbReference type="NCBI Taxonomy" id="58350"/>
    <lineage>
        <taxon>Bacteria</taxon>
        <taxon>Bacillati</taxon>
        <taxon>Actinomycetota</taxon>
        <taxon>Actinomycetes</taxon>
        <taxon>Kitasatosporales</taxon>
        <taxon>Streptomycetaceae</taxon>
        <taxon>Kitasatospora</taxon>
    </lineage>
</organism>
<sequence>MASRDRDPRRAGAGLQGLVERFARLGVDPAVIGQPEQSPAPQPNRDALELAASRIPPLYQDAVANDPQVLAWVEHVKQAARRGPEGQLGIARARSLLLLGETGTGKTHQAYGAIRALLGAGVRLRWQAITSVTLHAMMRPRPGADPEREMRELERTPLLLVDDLGAGRASEFTEETTYRLINYRYEQQLPTILTSNITPAELSGLLGDRTASRLRQMCHKAVLAGPDRRRAPSF</sequence>